<dbReference type="SUPFAM" id="SSF46785">
    <property type="entry name" value="Winged helix' DNA-binding domain"/>
    <property type="match status" value="1"/>
</dbReference>
<name>A0A4Q7KCE9_9PSEU</name>
<protein>
    <submittedName>
        <fullName evidence="1">Regulatory GntR family protein</fullName>
    </submittedName>
</protein>
<evidence type="ECO:0000313" key="2">
    <source>
        <dbReference type="Proteomes" id="UP000294257"/>
    </source>
</evidence>
<dbReference type="Proteomes" id="UP000294257">
    <property type="component" value="Unassembled WGS sequence"/>
</dbReference>
<keyword evidence="2" id="KW-1185">Reference proteome</keyword>
<comment type="caution">
    <text evidence="1">The sequence shown here is derived from an EMBL/GenBank/DDBJ whole genome shotgun (WGS) entry which is preliminary data.</text>
</comment>
<dbReference type="Gene3D" id="1.10.10.10">
    <property type="entry name" value="Winged helix-like DNA-binding domain superfamily/Winged helix DNA-binding domain"/>
    <property type="match status" value="1"/>
</dbReference>
<gene>
    <name evidence="1" type="ORF">EV193_11634</name>
</gene>
<dbReference type="AlphaFoldDB" id="A0A4Q7KCE9"/>
<evidence type="ECO:0000313" key="1">
    <source>
        <dbReference type="EMBL" id="RZS30514.1"/>
    </source>
</evidence>
<reference evidence="1 2" key="1">
    <citation type="submission" date="2019-02" db="EMBL/GenBank/DDBJ databases">
        <title>Genomic Encyclopedia of Type Strains, Phase IV (KMG-IV): sequencing the most valuable type-strain genomes for metagenomic binning, comparative biology and taxonomic classification.</title>
        <authorList>
            <person name="Goeker M."/>
        </authorList>
    </citation>
    <scope>NUCLEOTIDE SEQUENCE [LARGE SCALE GENOMIC DNA]</scope>
    <source>
        <strain evidence="1 2">DSM 101727</strain>
    </source>
</reference>
<dbReference type="EMBL" id="SGWQ01000016">
    <property type="protein sequence ID" value="RZS30514.1"/>
    <property type="molecule type" value="Genomic_DNA"/>
</dbReference>
<dbReference type="InterPro" id="IPR036390">
    <property type="entry name" value="WH_DNA-bd_sf"/>
</dbReference>
<sequence>MPSYNKIARIHDVALSTAQKAIGVLRDEGLVQSINGQATYVIATTPHNHTDVVGMFTDLNRRIDTLEKTVRDLQKIMNPRTREPARSNRSQHG</sequence>
<organism evidence="1 2">
    <name type="scientific">Herbihabitans rhizosphaerae</name>
    <dbReference type="NCBI Taxonomy" id="1872711"/>
    <lineage>
        <taxon>Bacteria</taxon>
        <taxon>Bacillati</taxon>
        <taxon>Actinomycetota</taxon>
        <taxon>Actinomycetes</taxon>
        <taxon>Pseudonocardiales</taxon>
        <taxon>Pseudonocardiaceae</taxon>
        <taxon>Herbihabitans</taxon>
    </lineage>
</organism>
<dbReference type="InterPro" id="IPR036388">
    <property type="entry name" value="WH-like_DNA-bd_sf"/>
</dbReference>
<accession>A0A4Q7KCE9</accession>
<proteinExistence type="predicted"/>